<evidence type="ECO:0000313" key="2">
    <source>
        <dbReference type="Proteomes" id="UP000789901"/>
    </source>
</evidence>
<gene>
    <name evidence="1" type="ORF">GMARGA_LOCUS35376</name>
</gene>
<name>A0ABN7WVA8_GIGMA</name>
<organism evidence="1 2">
    <name type="scientific">Gigaspora margarita</name>
    <dbReference type="NCBI Taxonomy" id="4874"/>
    <lineage>
        <taxon>Eukaryota</taxon>
        <taxon>Fungi</taxon>
        <taxon>Fungi incertae sedis</taxon>
        <taxon>Mucoromycota</taxon>
        <taxon>Glomeromycotina</taxon>
        <taxon>Glomeromycetes</taxon>
        <taxon>Diversisporales</taxon>
        <taxon>Gigasporaceae</taxon>
        <taxon>Gigaspora</taxon>
    </lineage>
</organism>
<evidence type="ECO:0000313" key="1">
    <source>
        <dbReference type="EMBL" id="CAG8841336.1"/>
    </source>
</evidence>
<feature type="non-terminal residue" evidence="1">
    <location>
        <position position="1"/>
    </location>
</feature>
<dbReference type="Proteomes" id="UP000789901">
    <property type="component" value="Unassembled WGS sequence"/>
</dbReference>
<reference evidence="1 2" key="1">
    <citation type="submission" date="2021-06" db="EMBL/GenBank/DDBJ databases">
        <authorList>
            <person name="Kallberg Y."/>
            <person name="Tangrot J."/>
            <person name="Rosling A."/>
        </authorList>
    </citation>
    <scope>NUCLEOTIDE SEQUENCE [LARGE SCALE GENOMIC DNA]</scope>
    <source>
        <strain evidence="1 2">120-4 pot B 10/14</strain>
    </source>
</reference>
<protein>
    <submittedName>
        <fullName evidence="1">2494_t:CDS:1</fullName>
    </submittedName>
</protein>
<accession>A0ABN7WVA8</accession>
<sequence length="46" mass="5393">NIFDYYLESFAIFTLLPAQIIDNLDYLSPITQETDEDLDFKISSIF</sequence>
<proteinExistence type="predicted"/>
<comment type="caution">
    <text evidence="1">The sequence shown here is derived from an EMBL/GenBank/DDBJ whole genome shotgun (WGS) entry which is preliminary data.</text>
</comment>
<dbReference type="EMBL" id="CAJVQB010065534">
    <property type="protein sequence ID" value="CAG8841336.1"/>
    <property type="molecule type" value="Genomic_DNA"/>
</dbReference>
<keyword evidence="2" id="KW-1185">Reference proteome</keyword>